<evidence type="ECO:0000313" key="3">
    <source>
        <dbReference type="Proteomes" id="UP000034749"/>
    </source>
</evidence>
<dbReference type="Proteomes" id="UP000034749">
    <property type="component" value="Unassembled WGS sequence"/>
</dbReference>
<sequence>MDKIIDKISWKNSKVLVTGADGFIGSHVAKALAEKGSEVVTIVRDIKKQSNIDVLGLKNSITIVPGDLVDYADCERAINEYDIDFCFHIAAQAIVGPANRSPLSTFESNIKGTWNILEAARLSKTIKGMIIASSDKAYGQQKKLPYTEDSPLNGYFPYDASKACAEMIARSYFMTYNLPLAITRNANTYGPADMNLSRIIPDVITRLLKNKEPVIRSDGTPERDYMYIKDAVAAYLVLAENLHKKEVVGQAFNFGTGKPISVLQLYKKIISLMGKNVEPKILGQAKNEIDGQYLDSSKAKRILGWEAKYDIDKGLKETIEWYKGNFGL</sequence>
<organism evidence="2 3">
    <name type="scientific">Candidatus Nomurabacteria bacterium GW2011_GWA2_40_9</name>
    <dbReference type="NCBI Taxonomy" id="1618734"/>
    <lineage>
        <taxon>Bacteria</taxon>
        <taxon>Candidatus Nomuraibacteriota</taxon>
    </lineage>
</organism>
<gene>
    <name evidence="2" type="ORF">UU24_C0016G0007</name>
</gene>
<dbReference type="Gene3D" id="3.40.50.720">
    <property type="entry name" value="NAD(P)-binding Rossmann-like Domain"/>
    <property type="match status" value="1"/>
</dbReference>
<proteinExistence type="predicted"/>
<evidence type="ECO:0000313" key="2">
    <source>
        <dbReference type="EMBL" id="KKR79116.1"/>
    </source>
</evidence>
<dbReference type="AlphaFoldDB" id="A0A0G0TWC7"/>
<evidence type="ECO:0000259" key="1">
    <source>
        <dbReference type="Pfam" id="PF16363"/>
    </source>
</evidence>
<dbReference type="EMBL" id="LBZW01000016">
    <property type="protein sequence ID" value="KKR79116.1"/>
    <property type="molecule type" value="Genomic_DNA"/>
</dbReference>
<comment type="caution">
    <text evidence="2">The sequence shown here is derived from an EMBL/GenBank/DDBJ whole genome shotgun (WGS) entry which is preliminary data.</text>
</comment>
<dbReference type="PANTHER" id="PTHR43000">
    <property type="entry name" value="DTDP-D-GLUCOSE 4,6-DEHYDRATASE-RELATED"/>
    <property type="match status" value="1"/>
</dbReference>
<dbReference type="Pfam" id="PF16363">
    <property type="entry name" value="GDP_Man_Dehyd"/>
    <property type="match status" value="1"/>
</dbReference>
<dbReference type="SUPFAM" id="SSF51735">
    <property type="entry name" value="NAD(P)-binding Rossmann-fold domains"/>
    <property type="match status" value="1"/>
</dbReference>
<accession>A0A0G0TWC7</accession>
<dbReference type="PATRIC" id="fig|1618734.3.peg.431"/>
<protein>
    <submittedName>
        <fullName evidence="2">dTDP-glucose 4,6-dehydratase</fullName>
    </submittedName>
</protein>
<name>A0A0G0TWC7_9BACT</name>
<reference evidence="2 3" key="1">
    <citation type="journal article" date="2015" name="Nature">
        <title>rRNA introns, odd ribosomes, and small enigmatic genomes across a large radiation of phyla.</title>
        <authorList>
            <person name="Brown C.T."/>
            <person name="Hug L.A."/>
            <person name="Thomas B.C."/>
            <person name="Sharon I."/>
            <person name="Castelle C.J."/>
            <person name="Singh A."/>
            <person name="Wilkins M.J."/>
            <person name="Williams K.H."/>
            <person name="Banfield J.F."/>
        </authorList>
    </citation>
    <scope>NUCLEOTIDE SEQUENCE [LARGE SCALE GENOMIC DNA]</scope>
</reference>
<dbReference type="InterPro" id="IPR036291">
    <property type="entry name" value="NAD(P)-bd_dom_sf"/>
</dbReference>
<dbReference type="InterPro" id="IPR016040">
    <property type="entry name" value="NAD(P)-bd_dom"/>
</dbReference>
<feature type="domain" description="NAD(P)-binding" evidence="1">
    <location>
        <begin position="16"/>
        <end position="318"/>
    </location>
</feature>